<feature type="transmembrane region" description="Helical" evidence="1">
    <location>
        <begin position="42"/>
        <end position="64"/>
    </location>
</feature>
<organism evidence="2 3">
    <name type="scientific">Chryseotalea sanaruensis</name>
    <dbReference type="NCBI Taxonomy" id="2482724"/>
    <lineage>
        <taxon>Bacteria</taxon>
        <taxon>Pseudomonadati</taxon>
        <taxon>Bacteroidota</taxon>
        <taxon>Cytophagia</taxon>
        <taxon>Cytophagales</taxon>
        <taxon>Chryseotaleaceae</taxon>
        <taxon>Chryseotalea</taxon>
    </lineage>
</organism>
<comment type="caution">
    <text evidence="2">The sequence shown here is derived from an EMBL/GenBank/DDBJ whole genome shotgun (WGS) entry which is preliminary data.</text>
</comment>
<evidence type="ECO:0000313" key="3">
    <source>
        <dbReference type="Proteomes" id="UP000288227"/>
    </source>
</evidence>
<proteinExistence type="predicted"/>
<keyword evidence="3" id="KW-1185">Reference proteome</keyword>
<gene>
    <name evidence="2" type="ORF">SanaruYs_35790</name>
</gene>
<keyword evidence="1" id="KW-1133">Transmembrane helix</keyword>
<dbReference type="OrthoDB" id="1160385at2"/>
<dbReference type="RefSeq" id="WP_127123983.1">
    <property type="nucleotide sequence ID" value="NZ_BHXQ01000007.1"/>
</dbReference>
<feature type="transmembrane region" description="Helical" evidence="1">
    <location>
        <begin position="127"/>
        <end position="145"/>
    </location>
</feature>
<name>A0A401UEK7_9BACT</name>
<dbReference type="Proteomes" id="UP000288227">
    <property type="component" value="Unassembled WGS sequence"/>
</dbReference>
<dbReference type="AlphaFoldDB" id="A0A401UEK7"/>
<accession>A0A401UEK7</accession>
<keyword evidence="1" id="KW-0472">Membrane</keyword>
<reference evidence="2 3" key="1">
    <citation type="submission" date="2018-11" db="EMBL/GenBank/DDBJ databases">
        <title>Chryseotalea sanarue gen. nov., sp., nov., a member of the family Cytophagaceae, isolated from a brackish lake in Hamamatsu Japan.</title>
        <authorList>
            <person name="Maejima Y."/>
            <person name="Iino T."/>
            <person name="Muraguchi Y."/>
            <person name="Fukuda K."/>
            <person name="Ohkuma M."/>
            <person name="Moriuchi R."/>
            <person name="Dohra H."/>
            <person name="Kimbara K."/>
            <person name="Shintani M."/>
        </authorList>
    </citation>
    <scope>NUCLEOTIDE SEQUENCE [LARGE SCALE GENOMIC DNA]</scope>
    <source>
        <strain evidence="2 3">Ys</strain>
    </source>
</reference>
<feature type="transmembrane region" description="Helical" evidence="1">
    <location>
        <begin position="157"/>
        <end position="174"/>
    </location>
</feature>
<keyword evidence="1" id="KW-0812">Transmembrane</keyword>
<dbReference type="EMBL" id="BHXQ01000007">
    <property type="protein sequence ID" value="GCC53336.1"/>
    <property type="molecule type" value="Genomic_DNA"/>
</dbReference>
<evidence type="ECO:0000313" key="2">
    <source>
        <dbReference type="EMBL" id="GCC53336.1"/>
    </source>
</evidence>
<sequence length="197" mass="22998">MELDDLKNTWDNAGNKKQQQNSTSKLIDQMTQTKYVSKLNRIAYPEMIGSVICILTAMFIGFAFYKLDTILFQTVGIICILLLLSISVISFLSLRQLKSSNDFSKPYADTLRMFATQKLAFSKLQKININLSYLLLIVVIILLPRLFSGQDITDSKYFWMFSFSFGYIFLFYFSKKVTKYYQNKLRQSEELLNELRQ</sequence>
<feature type="transmembrane region" description="Helical" evidence="1">
    <location>
        <begin position="70"/>
        <end position="94"/>
    </location>
</feature>
<protein>
    <submittedName>
        <fullName evidence="2">Uncharacterized protein</fullName>
    </submittedName>
</protein>
<evidence type="ECO:0000256" key="1">
    <source>
        <dbReference type="SAM" id="Phobius"/>
    </source>
</evidence>